<dbReference type="InterPro" id="IPR001368">
    <property type="entry name" value="TNFR/NGFR_Cys_rich_reg"/>
</dbReference>
<evidence type="ECO:0000256" key="1">
    <source>
        <dbReference type="PROSITE-ProRule" id="PRU00206"/>
    </source>
</evidence>
<keyword evidence="1" id="KW-1015">Disulfide bond</keyword>
<feature type="disulfide bond" evidence="1">
    <location>
        <begin position="39"/>
        <end position="57"/>
    </location>
</feature>
<dbReference type="GO" id="GO:0035631">
    <property type="term" value="C:CD40 receptor complex"/>
    <property type="evidence" value="ECO:0007669"/>
    <property type="project" value="TreeGrafter"/>
</dbReference>
<feature type="transmembrane region" description="Helical" evidence="2">
    <location>
        <begin position="197"/>
        <end position="219"/>
    </location>
</feature>
<feature type="domain" description="TNFR-Cys" evidence="4">
    <location>
        <begin position="23"/>
        <end position="57"/>
    </location>
</feature>
<dbReference type="PANTHER" id="PTHR46875:SF1">
    <property type="entry name" value="TUMOR NECROSIS FACTOR RECEPTOR SUPERFAMILY MEMBER 5"/>
    <property type="match status" value="1"/>
</dbReference>
<comment type="caution">
    <text evidence="1">Lacks conserved residue(s) required for the propagation of feature annotation.</text>
</comment>
<dbReference type="GO" id="GO:0009897">
    <property type="term" value="C:external side of plasma membrane"/>
    <property type="evidence" value="ECO:0007669"/>
    <property type="project" value="TreeGrafter"/>
</dbReference>
<dbReference type="Gene3D" id="2.10.50.10">
    <property type="entry name" value="Tumor Necrosis Factor Receptor, subunit A, domain 2"/>
    <property type="match status" value="2"/>
</dbReference>
<protein>
    <submittedName>
        <fullName evidence="6">Tumor necrosis factor receptor superfamily member 18</fullName>
    </submittedName>
</protein>
<dbReference type="Proteomes" id="UP000515150">
    <property type="component" value="Chromosome 5"/>
</dbReference>
<feature type="disulfide bond" evidence="1">
    <location>
        <begin position="36"/>
        <end position="49"/>
    </location>
</feature>
<dbReference type="InParanoid" id="A0A6P7MIU6"/>
<dbReference type="SMART" id="SM00208">
    <property type="entry name" value="TNFR"/>
    <property type="match status" value="3"/>
</dbReference>
<dbReference type="OrthoDB" id="9374769at2759"/>
<evidence type="ECO:0000256" key="3">
    <source>
        <dbReference type="SAM" id="SignalP"/>
    </source>
</evidence>
<reference evidence="6" key="1">
    <citation type="submission" date="2025-08" db="UniProtKB">
        <authorList>
            <consortium name="RefSeq"/>
        </authorList>
    </citation>
    <scope>IDENTIFICATION</scope>
</reference>
<sequence>MSLKLSVAAVWVLCVWTAGRTAGCGEHQYNNGEQCCDLCRPGEYLKTLCSGDQQTVCHPCEEGYFSANFSPFDRCQKCQTCQEYAADCTRTTDAKCLCRSGFLCSDNLCSTCEEKKCAAWEKIERTDVSSGDRTTFSYRCEPKCQNNTYFDKNDCKPLTKCSDIGLVEIFKGNETHDSVCEKQNVSAKNQGDSGLNVILGMGFVLVSLALLVFLCFACIKSLRKHRCNTNLMKVETNARALNLSKEESAPKFISQYESKDSSSLDQLHVGEFFI</sequence>
<evidence type="ECO:0000313" key="6">
    <source>
        <dbReference type="RefSeq" id="XP_029006395.1"/>
    </source>
</evidence>
<keyword evidence="2" id="KW-0812">Transmembrane</keyword>
<feature type="repeat" description="TNFR-Cys" evidence="1">
    <location>
        <begin position="59"/>
        <end position="96"/>
    </location>
</feature>
<keyword evidence="3" id="KW-0732">Signal</keyword>
<name>A0A6P7MIU6_BETSP</name>
<accession>A0A6P7MIU6</accession>
<evidence type="ECO:0000259" key="4">
    <source>
        <dbReference type="PROSITE" id="PS50050"/>
    </source>
</evidence>
<feature type="repeat" description="TNFR-Cys" evidence="1">
    <location>
        <begin position="23"/>
        <end position="57"/>
    </location>
</feature>
<dbReference type="RefSeq" id="XP_029006395.1">
    <property type="nucleotide sequence ID" value="XM_029150562.2"/>
</dbReference>
<dbReference type="GO" id="GO:0002768">
    <property type="term" value="P:immune response-regulating cell surface receptor signaling pathway"/>
    <property type="evidence" value="ECO:0007669"/>
    <property type="project" value="TreeGrafter"/>
</dbReference>
<proteinExistence type="predicted"/>
<keyword evidence="5" id="KW-1185">Reference proteome</keyword>
<dbReference type="AlphaFoldDB" id="A0A6P7MIU6"/>
<dbReference type="KEGG" id="bspl:114855411"/>
<dbReference type="PROSITE" id="PS50050">
    <property type="entry name" value="TNFR_NGFR_2"/>
    <property type="match status" value="2"/>
</dbReference>
<organism evidence="5 6">
    <name type="scientific">Betta splendens</name>
    <name type="common">Siamese fighting fish</name>
    <dbReference type="NCBI Taxonomy" id="158456"/>
    <lineage>
        <taxon>Eukaryota</taxon>
        <taxon>Metazoa</taxon>
        <taxon>Chordata</taxon>
        <taxon>Craniata</taxon>
        <taxon>Vertebrata</taxon>
        <taxon>Euteleostomi</taxon>
        <taxon>Actinopterygii</taxon>
        <taxon>Neopterygii</taxon>
        <taxon>Teleostei</taxon>
        <taxon>Neoteleostei</taxon>
        <taxon>Acanthomorphata</taxon>
        <taxon>Anabantaria</taxon>
        <taxon>Anabantiformes</taxon>
        <taxon>Anabantoidei</taxon>
        <taxon>Osphronemidae</taxon>
        <taxon>Betta</taxon>
    </lineage>
</organism>
<dbReference type="SUPFAM" id="SSF57586">
    <property type="entry name" value="TNF receptor-like"/>
    <property type="match status" value="1"/>
</dbReference>
<dbReference type="InterPro" id="IPR052135">
    <property type="entry name" value="TNFRSF5"/>
</dbReference>
<dbReference type="CTD" id="8784"/>
<evidence type="ECO:0000313" key="5">
    <source>
        <dbReference type="Proteomes" id="UP000515150"/>
    </source>
</evidence>
<dbReference type="PANTHER" id="PTHR46875">
    <property type="entry name" value="TUMOR NECROSIS FACTOR RECEPTOR SUPERFAMILY MEMBER 5"/>
    <property type="match status" value="1"/>
</dbReference>
<feature type="chain" id="PRO_5028425675" evidence="3">
    <location>
        <begin position="24"/>
        <end position="274"/>
    </location>
</feature>
<keyword evidence="6" id="KW-0675">Receptor</keyword>
<dbReference type="GeneID" id="114855411"/>
<keyword evidence="2" id="KW-1133">Transmembrane helix</keyword>
<dbReference type="PROSITE" id="PS00652">
    <property type="entry name" value="TNFR_NGFR_1"/>
    <property type="match status" value="1"/>
</dbReference>
<feature type="disulfide bond" evidence="1">
    <location>
        <begin position="60"/>
        <end position="75"/>
    </location>
</feature>
<keyword evidence="2" id="KW-0472">Membrane</keyword>
<feature type="domain" description="TNFR-Cys" evidence="4">
    <location>
        <begin position="59"/>
        <end position="96"/>
    </location>
</feature>
<dbReference type="Pfam" id="PF00020">
    <property type="entry name" value="TNFR_c6"/>
    <property type="match status" value="2"/>
</dbReference>
<gene>
    <name evidence="6" type="primary">tnfrsf18</name>
</gene>
<feature type="signal peptide" evidence="3">
    <location>
        <begin position="1"/>
        <end position="23"/>
    </location>
</feature>
<evidence type="ECO:0000256" key="2">
    <source>
        <dbReference type="SAM" id="Phobius"/>
    </source>
</evidence>